<gene>
    <name evidence="2" type="ORF">DARMORV10_C05P12370.1</name>
</gene>
<keyword evidence="1" id="KW-0472">Membrane</keyword>
<name>A0A816KZF0_BRANA</name>
<protein>
    <submittedName>
        <fullName evidence="2">(rape) hypothetical protein</fullName>
    </submittedName>
</protein>
<feature type="transmembrane region" description="Helical" evidence="1">
    <location>
        <begin position="62"/>
        <end position="85"/>
    </location>
</feature>
<dbReference type="Proteomes" id="UP001295469">
    <property type="component" value="Chromosome C05"/>
</dbReference>
<accession>A0A816KZF0</accession>
<evidence type="ECO:0000313" key="2">
    <source>
        <dbReference type="EMBL" id="CAF1925556.1"/>
    </source>
</evidence>
<reference evidence="2" key="1">
    <citation type="submission" date="2021-01" db="EMBL/GenBank/DDBJ databases">
        <authorList>
            <consortium name="Genoscope - CEA"/>
            <person name="William W."/>
        </authorList>
    </citation>
    <scope>NUCLEOTIDE SEQUENCE</scope>
</reference>
<keyword evidence="1" id="KW-1133">Transmembrane helix</keyword>
<evidence type="ECO:0000256" key="1">
    <source>
        <dbReference type="SAM" id="Phobius"/>
    </source>
</evidence>
<organism evidence="2">
    <name type="scientific">Brassica napus</name>
    <name type="common">Rape</name>
    <dbReference type="NCBI Taxonomy" id="3708"/>
    <lineage>
        <taxon>Eukaryota</taxon>
        <taxon>Viridiplantae</taxon>
        <taxon>Streptophyta</taxon>
        <taxon>Embryophyta</taxon>
        <taxon>Tracheophyta</taxon>
        <taxon>Spermatophyta</taxon>
        <taxon>Magnoliopsida</taxon>
        <taxon>eudicotyledons</taxon>
        <taxon>Gunneridae</taxon>
        <taxon>Pentapetalae</taxon>
        <taxon>rosids</taxon>
        <taxon>malvids</taxon>
        <taxon>Brassicales</taxon>
        <taxon>Brassicaceae</taxon>
        <taxon>Brassiceae</taxon>
        <taxon>Brassica</taxon>
    </lineage>
</organism>
<dbReference type="AlphaFoldDB" id="A0A816KZF0"/>
<dbReference type="EMBL" id="HG994369">
    <property type="protein sequence ID" value="CAF1925556.1"/>
    <property type="molecule type" value="Genomic_DNA"/>
</dbReference>
<keyword evidence="1" id="KW-0812">Transmembrane</keyword>
<sequence length="122" mass="13955">MIVEFVMYTSISRLLYLVSSNRDSNWHEFSRRVLVVAKNSLALRQQSTLDNANPKQLWISGLLLLLLVYVMEQAFLHSGFLFIWFGCKDSTCPANLCRELCRGKPGSSSRECTQEGTQEIFT</sequence>
<proteinExistence type="predicted"/>